<organism evidence="1 2">
    <name type="scientific">Pseudonocardia bannensis</name>
    <dbReference type="NCBI Taxonomy" id="630973"/>
    <lineage>
        <taxon>Bacteria</taxon>
        <taxon>Bacillati</taxon>
        <taxon>Actinomycetota</taxon>
        <taxon>Actinomycetes</taxon>
        <taxon>Pseudonocardiales</taxon>
        <taxon>Pseudonocardiaceae</taxon>
        <taxon>Pseudonocardia</taxon>
    </lineage>
</organism>
<dbReference type="Proteomes" id="UP000586918">
    <property type="component" value="Unassembled WGS sequence"/>
</dbReference>
<protein>
    <submittedName>
        <fullName evidence="1">Replication initiation protein</fullName>
    </submittedName>
</protein>
<accession>A0A848DFC9</accession>
<evidence type="ECO:0000313" key="1">
    <source>
        <dbReference type="EMBL" id="NMH91286.1"/>
    </source>
</evidence>
<dbReference type="InterPro" id="IPR046828">
    <property type="entry name" value="RepSA"/>
</dbReference>
<reference evidence="1 2" key="1">
    <citation type="submission" date="2020-04" db="EMBL/GenBank/DDBJ databases">
        <authorList>
            <person name="Klaysubun C."/>
            <person name="Duangmal K."/>
            <person name="Lipun K."/>
        </authorList>
    </citation>
    <scope>NUCLEOTIDE SEQUENCE [LARGE SCALE GENOMIC DNA]</scope>
    <source>
        <strain evidence="1 2">DSM 45300</strain>
    </source>
</reference>
<keyword evidence="2" id="KW-1185">Reference proteome</keyword>
<proteinExistence type="predicted"/>
<name>A0A848DFC9_9PSEU</name>
<gene>
    <name evidence="1" type="ORF">HF519_06710</name>
</gene>
<sequence>MISERLRSPDYRQWRANVEATGGCAHPVRLRGSSRILDRDGAVLVERTGEIFAPCGNRRETICPACSDRYAADTFHLIRAGLAGGDKGVPETVTGKPRLFLTLTAPSFGPVHSRRLSARGRVIPCGCGAHHREHDPALGTPVDPDSYDYVGAVLWQAHAGALWQRFAIALRRALAAILGVPAREFRDIARLSYAKVAEYQRRGLVHFHAALRVDGPDGPHDPAPAGLTHGALRDAVLAAARSVCLEVARPDGTPLVLGWGSQVDVRAITPARAATVEDDAGEITDASLAGYIAKYATKGTGKTDGHPDRPIRALEHVQYLDVSPHHRRHIETVWQLGGLARYEALNLRKWAHMLGFRGHFLTKSQRYSTTFREIRGERRTWRLTDTLDRLATETDDLNGIPPDLDTITVINDWQLVGIGHRNEGERELALAIAERKRDLRQHRRTEGTRP</sequence>
<dbReference type="RefSeq" id="WP_169411241.1">
    <property type="nucleotide sequence ID" value="NZ_JAAXKZ010000015.1"/>
</dbReference>
<dbReference type="AlphaFoldDB" id="A0A848DFC9"/>
<dbReference type="Pfam" id="PF20199">
    <property type="entry name" value="RepSA"/>
    <property type="match status" value="1"/>
</dbReference>
<evidence type="ECO:0000313" key="2">
    <source>
        <dbReference type="Proteomes" id="UP000586918"/>
    </source>
</evidence>
<dbReference type="EMBL" id="JAAXKZ010000015">
    <property type="protein sequence ID" value="NMH91286.1"/>
    <property type="molecule type" value="Genomic_DNA"/>
</dbReference>
<comment type="caution">
    <text evidence="1">The sequence shown here is derived from an EMBL/GenBank/DDBJ whole genome shotgun (WGS) entry which is preliminary data.</text>
</comment>